<keyword evidence="1" id="KW-1133">Transmembrane helix</keyword>
<dbReference type="EMBL" id="GU474880">
    <property type="protein sequence ID" value="ADI18070.1"/>
    <property type="molecule type" value="Genomic_DNA"/>
</dbReference>
<feature type="transmembrane region" description="Helical" evidence="1">
    <location>
        <begin position="20"/>
        <end position="41"/>
    </location>
</feature>
<keyword evidence="1" id="KW-0812">Transmembrane</keyword>
<name>E0XUH9_9ACTN</name>
<organism evidence="2">
    <name type="scientific">uncultured actinobacterium HF0200_20K23</name>
    <dbReference type="NCBI Taxonomy" id="711001"/>
    <lineage>
        <taxon>Bacteria</taxon>
        <taxon>Bacillati</taxon>
        <taxon>Actinomycetota</taxon>
        <taxon>Actinomycetes</taxon>
        <taxon>environmental samples</taxon>
    </lineage>
</organism>
<proteinExistence type="predicted"/>
<accession>E0XUH9</accession>
<sequence length="138" mass="14666">MGAVDASWEKTSSGRSDRSSLTVLVLFVIAAAAMVISSVALSRVVGQPKPEQHVITIPAGTAIRLSSGHDVDIIPTDLDFRLRDQLIVINEDSTAHQIGPFVIPAGERLDTRFAEAVTLEGFCSLHSSGRVKINVSGT</sequence>
<evidence type="ECO:0008006" key="3">
    <source>
        <dbReference type="Google" id="ProtNLM"/>
    </source>
</evidence>
<dbReference type="AlphaFoldDB" id="E0XUH9"/>
<keyword evidence="1" id="KW-0472">Membrane</keyword>
<evidence type="ECO:0000313" key="2">
    <source>
        <dbReference type="EMBL" id="ADI18070.1"/>
    </source>
</evidence>
<protein>
    <recommendedName>
        <fullName evidence="3">EfeO-type cupredoxin-like domain-containing protein</fullName>
    </recommendedName>
</protein>
<reference evidence="2" key="1">
    <citation type="journal article" date="2011" name="Environ. Microbiol.">
        <title>Time-series analyses of Monterey Bay coastal microbial picoplankton using a 'genome proxy' microarray.</title>
        <authorList>
            <person name="Rich V.I."/>
            <person name="Pham V.D."/>
            <person name="Eppley J."/>
            <person name="Shi Y."/>
            <person name="DeLong E.F."/>
        </authorList>
    </citation>
    <scope>NUCLEOTIDE SEQUENCE</scope>
</reference>
<evidence type="ECO:0000256" key="1">
    <source>
        <dbReference type="SAM" id="Phobius"/>
    </source>
</evidence>